<evidence type="ECO:0000313" key="2">
    <source>
        <dbReference type="EMBL" id="QHT20072.1"/>
    </source>
</evidence>
<protein>
    <recommendedName>
        <fullName evidence="1">MD-2-related lipid-recognition domain-containing protein</fullName>
    </recommendedName>
</protein>
<evidence type="ECO:0000259" key="1">
    <source>
        <dbReference type="SMART" id="SM00737"/>
    </source>
</evidence>
<dbReference type="Gene3D" id="2.60.40.770">
    <property type="match status" value="1"/>
</dbReference>
<name>A0A6C0DU79_9ZZZZ</name>
<dbReference type="SMART" id="SM00737">
    <property type="entry name" value="ML"/>
    <property type="match status" value="1"/>
</dbReference>
<dbReference type="SUPFAM" id="SSF81296">
    <property type="entry name" value="E set domains"/>
    <property type="match status" value="1"/>
</dbReference>
<sequence>MIPALFFLFITSCYAYPTTVPNHTLSGTTVCSSASALAKNLIVTLSTDTPTKGENVSTIFDFDLDVPITGGTAYYSATLNGFPYSSRAPLCDETLKSGDPCPLLVGHHHQVSTSENTVSGKLVVKITWNDPSGAEILCTQITTKTA</sequence>
<dbReference type="Pfam" id="PF02221">
    <property type="entry name" value="E1_DerP2_DerF2"/>
    <property type="match status" value="1"/>
</dbReference>
<dbReference type="InterPro" id="IPR003172">
    <property type="entry name" value="ML_dom"/>
</dbReference>
<dbReference type="InterPro" id="IPR014756">
    <property type="entry name" value="Ig_E-set"/>
</dbReference>
<proteinExistence type="predicted"/>
<dbReference type="AlphaFoldDB" id="A0A6C0DU79"/>
<organism evidence="2">
    <name type="scientific">viral metagenome</name>
    <dbReference type="NCBI Taxonomy" id="1070528"/>
    <lineage>
        <taxon>unclassified sequences</taxon>
        <taxon>metagenomes</taxon>
        <taxon>organismal metagenomes</taxon>
    </lineage>
</organism>
<accession>A0A6C0DU79</accession>
<feature type="domain" description="MD-2-related lipid-recognition" evidence="1">
    <location>
        <begin position="28"/>
        <end position="143"/>
    </location>
</feature>
<reference evidence="2" key="1">
    <citation type="journal article" date="2020" name="Nature">
        <title>Giant virus diversity and host interactions through global metagenomics.</title>
        <authorList>
            <person name="Schulz F."/>
            <person name="Roux S."/>
            <person name="Paez-Espino D."/>
            <person name="Jungbluth S."/>
            <person name="Walsh D.A."/>
            <person name="Denef V.J."/>
            <person name="McMahon K.D."/>
            <person name="Konstantinidis K.T."/>
            <person name="Eloe-Fadrosh E.A."/>
            <person name="Kyrpides N.C."/>
            <person name="Woyke T."/>
        </authorList>
    </citation>
    <scope>NUCLEOTIDE SEQUENCE</scope>
    <source>
        <strain evidence="2">GVMAG-M-3300023174-60</strain>
    </source>
</reference>
<dbReference type="EMBL" id="MN739677">
    <property type="protein sequence ID" value="QHT20072.1"/>
    <property type="molecule type" value="Genomic_DNA"/>
</dbReference>